<dbReference type="OrthoDB" id="463972at2"/>
<organism evidence="3 4">
    <name type="scientific">Limnoraphis robusta CS-951</name>
    <dbReference type="NCBI Taxonomy" id="1637645"/>
    <lineage>
        <taxon>Bacteria</taxon>
        <taxon>Bacillati</taxon>
        <taxon>Cyanobacteriota</taxon>
        <taxon>Cyanophyceae</taxon>
        <taxon>Oscillatoriophycideae</taxon>
        <taxon>Oscillatoriales</taxon>
        <taxon>Sirenicapillariaceae</taxon>
        <taxon>Limnoraphis</taxon>
    </lineage>
</organism>
<feature type="transmembrane region" description="Helical" evidence="2">
    <location>
        <begin position="113"/>
        <end position="137"/>
    </location>
</feature>
<feature type="region of interest" description="Disordered" evidence="1">
    <location>
        <begin position="1"/>
        <end position="32"/>
    </location>
</feature>
<comment type="caution">
    <text evidence="3">The sequence shown here is derived from an EMBL/GenBank/DDBJ whole genome shotgun (WGS) entry which is preliminary data.</text>
</comment>
<keyword evidence="2" id="KW-1133">Transmembrane helix</keyword>
<evidence type="ECO:0000313" key="3">
    <source>
        <dbReference type="EMBL" id="KKD37506.1"/>
    </source>
</evidence>
<dbReference type="Proteomes" id="UP000033607">
    <property type="component" value="Unassembled WGS sequence"/>
</dbReference>
<keyword evidence="2" id="KW-0472">Membrane</keyword>
<reference evidence="3 4" key="1">
    <citation type="submission" date="2015-06" db="EMBL/GenBank/DDBJ databases">
        <title>Draft genome assembly of filamentous brackish cyanobacterium Limnoraphis robusta strain CS-951.</title>
        <authorList>
            <person name="Willis A."/>
            <person name="Parks M."/>
            <person name="Burford M.A."/>
        </authorList>
    </citation>
    <scope>NUCLEOTIDE SEQUENCE [LARGE SCALE GENOMIC DNA]</scope>
    <source>
        <strain evidence="3 4">CS-951</strain>
    </source>
</reference>
<evidence type="ECO:0000256" key="2">
    <source>
        <dbReference type="SAM" id="Phobius"/>
    </source>
</evidence>
<name>A0A0F5YF50_9CYAN</name>
<dbReference type="AlphaFoldDB" id="A0A0F5YF50"/>
<evidence type="ECO:0000256" key="1">
    <source>
        <dbReference type="SAM" id="MobiDB-lite"/>
    </source>
</evidence>
<proteinExistence type="predicted"/>
<evidence type="ECO:0000313" key="4">
    <source>
        <dbReference type="Proteomes" id="UP000033607"/>
    </source>
</evidence>
<keyword evidence="2" id="KW-0812">Transmembrane</keyword>
<accession>A0A0F5YF50</accession>
<dbReference type="EMBL" id="LATL02000068">
    <property type="protein sequence ID" value="KKD37506.1"/>
    <property type="molecule type" value="Genomic_DNA"/>
</dbReference>
<gene>
    <name evidence="3" type="ORF">WN50_14020</name>
</gene>
<protein>
    <recommendedName>
        <fullName evidence="5">Zinc-finger domain-containing protein</fullName>
    </recommendedName>
</protein>
<dbReference type="RefSeq" id="WP_046279175.1">
    <property type="nucleotide sequence ID" value="NZ_LATL02000068.1"/>
</dbReference>
<sequence>MKPNFESYNHQEKNNNPALNREGQMQHPSDGELSDYHYELLSAYIDGEANAEERRQVEQWLATDPQVKSCYNQLLQLSSQWQSMPVPSSQQSTPDLLAQQVFEEVNTRRTHRLVGWSGTAIAALFIAAVSGVTFGSFSRIPQFASQPNTAPEPLKIALNEPIVPMIRSDAASITVNQPIIPIPKPPISNP</sequence>
<evidence type="ECO:0008006" key="5">
    <source>
        <dbReference type="Google" id="ProtNLM"/>
    </source>
</evidence>